<dbReference type="InterPro" id="IPR001789">
    <property type="entry name" value="Sig_transdc_resp-reg_receiver"/>
</dbReference>
<evidence type="ECO:0000259" key="1">
    <source>
        <dbReference type="PROSITE" id="PS50110"/>
    </source>
</evidence>
<reference evidence="2" key="1">
    <citation type="journal article" date="2014" name="Front. Microbiol.">
        <title>High frequency of phylogenetically diverse reductive dehalogenase-homologous genes in deep subseafloor sedimentary metagenomes.</title>
        <authorList>
            <person name="Kawai M."/>
            <person name="Futagami T."/>
            <person name="Toyoda A."/>
            <person name="Takaki Y."/>
            <person name="Nishi S."/>
            <person name="Hori S."/>
            <person name="Arai W."/>
            <person name="Tsubouchi T."/>
            <person name="Morono Y."/>
            <person name="Uchiyama I."/>
            <person name="Ito T."/>
            <person name="Fujiyama A."/>
            <person name="Inagaki F."/>
            <person name="Takami H."/>
        </authorList>
    </citation>
    <scope>NUCLEOTIDE SEQUENCE</scope>
    <source>
        <strain evidence="2">Expedition CK06-06</strain>
    </source>
</reference>
<dbReference type="AlphaFoldDB" id="X1H6R6"/>
<feature type="domain" description="Response regulatory" evidence="1">
    <location>
        <begin position="12"/>
        <end position="126"/>
    </location>
</feature>
<dbReference type="EMBL" id="BARU01026712">
    <property type="protein sequence ID" value="GAH65891.1"/>
    <property type="molecule type" value="Genomic_DNA"/>
</dbReference>
<comment type="caution">
    <text evidence="2">The sequence shown here is derived from an EMBL/GenBank/DDBJ whole genome shotgun (WGS) entry which is preliminary data.</text>
</comment>
<dbReference type="Pfam" id="PF00072">
    <property type="entry name" value="Response_reg"/>
    <property type="match status" value="1"/>
</dbReference>
<organism evidence="2">
    <name type="scientific">marine sediment metagenome</name>
    <dbReference type="NCBI Taxonomy" id="412755"/>
    <lineage>
        <taxon>unclassified sequences</taxon>
        <taxon>metagenomes</taxon>
        <taxon>ecological metagenomes</taxon>
    </lineage>
</organism>
<evidence type="ECO:0000313" key="2">
    <source>
        <dbReference type="EMBL" id="GAH65891.1"/>
    </source>
</evidence>
<dbReference type="CDD" id="cd00156">
    <property type="entry name" value="REC"/>
    <property type="match status" value="1"/>
</dbReference>
<proteinExistence type="predicted"/>
<dbReference type="SMART" id="SM00448">
    <property type="entry name" value="REC"/>
    <property type="match status" value="1"/>
</dbReference>
<sequence length="137" mass="15705">MVLNLSELEEINVLANEANWAWPEALRYIFRPRDVNLLVAESVNEFVNVIEQKRIHTTIVDMDSEKLNGLATIKIIRMNYPLLPCILLTSAAGEVVLSQALRLDVFSVIDKPVDMSILREQLNRLFMKKYNSSIFAE</sequence>
<name>X1H6R6_9ZZZZ</name>
<dbReference type="GO" id="GO:0000160">
    <property type="term" value="P:phosphorelay signal transduction system"/>
    <property type="evidence" value="ECO:0007669"/>
    <property type="project" value="InterPro"/>
</dbReference>
<protein>
    <recommendedName>
        <fullName evidence="1">Response regulatory domain-containing protein</fullName>
    </recommendedName>
</protein>
<dbReference type="Gene3D" id="3.40.50.2300">
    <property type="match status" value="1"/>
</dbReference>
<dbReference type="InterPro" id="IPR011006">
    <property type="entry name" value="CheY-like_superfamily"/>
</dbReference>
<accession>X1H6R6</accession>
<gene>
    <name evidence="2" type="ORF">S03H2_42869</name>
</gene>
<dbReference type="PROSITE" id="PS50110">
    <property type="entry name" value="RESPONSE_REGULATORY"/>
    <property type="match status" value="1"/>
</dbReference>
<dbReference type="SUPFAM" id="SSF52172">
    <property type="entry name" value="CheY-like"/>
    <property type="match status" value="1"/>
</dbReference>